<evidence type="ECO:0000313" key="1">
    <source>
        <dbReference type="EMBL" id="BAM07537.1"/>
    </source>
</evidence>
<dbReference type="EMBL" id="AP012342">
    <property type="protein sequence ID" value="BAM07537.1"/>
    <property type="molecule type" value="Genomic_DNA"/>
</dbReference>
<dbReference type="KEGG" id="lfc:LFE_1859"/>
<dbReference type="HOGENOM" id="CLU_2650032_0_0_0"/>
<organism evidence="1 2">
    <name type="scientific">Leptospirillum ferrooxidans (strain C2-3)</name>
    <dbReference type="NCBI Taxonomy" id="1162668"/>
    <lineage>
        <taxon>Bacteria</taxon>
        <taxon>Pseudomonadati</taxon>
        <taxon>Nitrospirota</taxon>
        <taxon>Nitrospiria</taxon>
        <taxon>Nitrospirales</taxon>
        <taxon>Nitrospiraceae</taxon>
        <taxon>Leptospirillum</taxon>
    </lineage>
</organism>
<dbReference type="RefSeq" id="WP_014450021.1">
    <property type="nucleotide sequence ID" value="NC_017094.1"/>
</dbReference>
<dbReference type="OrthoDB" id="9992920at2"/>
<dbReference type="AlphaFoldDB" id="I0IQI8"/>
<proteinExistence type="predicted"/>
<dbReference type="Proteomes" id="UP000007382">
    <property type="component" value="Chromosome"/>
</dbReference>
<keyword evidence="2" id="KW-1185">Reference proteome</keyword>
<name>I0IQI8_LEPFC</name>
<evidence type="ECO:0000313" key="2">
    <source>
        <dbReference type="Proteomes" id="UP000007382"/>
    </source>
</evidence>
<dbReference type="STRING" id="1162668.LFE_1859"/>
<protein>
    <submittedName>
        <fullName evidence="1">Uncharacterized protein</fullName>
    </submittedName>
</protein>
<reference evidence="1 2" key="1">
    <citation type="journal article" date="2012" name="J. Bacteriol.">
        <title>Complete Genome Sequence of Leptospirillum ferrooxidans Strain C2-3, Isolated from a Fresh Volcanic Ash Deposit on the Island of Miyake, Japan.</title>
        <authorList>
            <person name="Fujimura R."/>
            <person name="Sato Y."/>
            <person name="Nishizawa T."/>
            <person name="Oshima K."/>
            <person name="Kim S.-W."/>
            <person name="Hattori M."/>
            <person name="Kamijo T."/>
            <person name="Ohta H."/>
        </authorList>
    </citation>
    <scope>NUCLEOTIDE SEQUENCE [LARGE SCALE GENOMIC DNA]</scope>
    <source>
        <strain evidence="1 2">C2-3</strain>
    </source>
</reference>
<reference evidence="2" key="2">
    <citation type="submission" date="2012-03" db="EMBL/GenBank/DDBJ databases">
        <title>The complete genome sequence of the pioneer microbe on fresh volcanic deposit, Leptospirillum ferrooxidans strain C2-3.</title>
        <authorList>
            <person name="Fujimura R."/>
            <person name="Sato Y."/>
            <person name="Nishizawa T."/>
            <person name="Nanba K."/>
            <person name="Oshima K."/>
            <person name="Hattori M."/>
            <person name="Kamijo T."/>
            <person name="Ohta H."/>
        </authorList>
    </citation>
    <scope>NUCLEOTIDE SEQUENCE [LARGE SCALE GENOMIC DNA]</scope>
    <source>
        <strain evidence="2">C2-3</strain>
    </source>
</reference>
<dbReference type="PATRIC" id="fig|1162668.3.peg.2213"/>
<accession>I0IQI8</accession>
<gene>
    <name evidence="1" type="ordered locus">LFE_1859</name>
</gene>
<sequence length="76" mass="8865">MGFFSFLKKEAPKTIITQSEPFSDEKILKEAWKAGRYSPANSQCSPNYIDQWVLNNQTTYQSVAAHFFERFPVRQD</sequence>